<evidence type="ECO:0000313" key="4">
    <source>
        <dbReference type="Proteomes" id="UP001530400"/>
    </source>
</evidence>
<comment type="caution">
    <text evidence="3">The sequence shown here is derived from an EMBL/GenBank/DDBJ whole genome shotgun (WGS) entry which is preliminary data.</text>
</comment>
<dbReference type="PROSITE" id="PS51184">
    <property type="entry name" value="JMJC"/>
    <property type="match status" value="1"/>
</dbReference>
<keyword evidence="4" id="KW-1185">Reference proteome</keyword>
<evidence type="ECO:0000256" key="1">
    <source>
        <dbReference type="SAM" id="MobiDB-lite"/>
    </source>
</evidence>
<dbReference type="Proteomes" id="UP001530400">
    <property type="component" value="Unassembled WGS sequence"/>
</dbReference>
<reference evidence="3 4" key="1">
    <citation type="submission" date="2024-10" db="EMBL/GenBank/DDBJ databases">
        <title>Updated reference genomes for cyclostephanoid diatoms.</title>
        <authorList>
            <person name="Roberts W.R."/>
            <person name="Alverson A.J."/>
        </authorList>
    </citation>
    <scope>NUCLEOTIDE SEQUENCE [LARGE SCALE GENOMIC DNA]</scope>
    <source>
        <strain evidence="3 4">AJA010-31</strain>
    </source>
</reference>
<feature type="region of interest" description="Disordered" evidence="1">
    <location>
        <begin position="458"/>
        <end position="494"/>
    </location>
</feature>
<organism evidence="3 4">
    <name type="scientific">Cyclotella atomus</name>
    <dbReference type="NCBI Taxonomy" id="382360"/>
    <lineage>
        <taxon>Eukaryota</taxon>
        <taxon>Sar</taxon>
        <taxon>Stramenopiles</taxon>
        <taxon>Ochrophyta</taxon>
        <taxon>Bacillariophyta</taxon>
        <taxon>Coscinodiscophyceae</taxon>
        <taxon>Thalassiosirophycidae</taxon>
        <taxon>Stephanodiscales</taxon>
        <taxon>Stephanodiscaceae</taxon>
        <taxon>Cyclotella</taxon>
    </lineage>
</organism>
<dbReference type="InterPro" id="IPR003347">
    <property type="entry name" value="JmjC_dom"/>
</dbReference>
<dbReference type="Gene3D" id="2.60.120.650">
    <property type="entry name" value="Cupin"/>
    <property type="match status" value="1"/>
</dbReference>
<dbReference type="PANTHER" id="PTHR12461">
    <property type="entry name" value="HYPOXIA-INDUCIBLE FACTOR 1 ALPHA INHIBITOR-RELATED"/>
    <property type="match status" value="1"/>
</dbReference>
<proteinExistence type="predicted"/>
<accession>A0ABD3NVD5</accession>
<dbReference type="AlphaFoldDB" id="A0ABD3NVD5"/>
<gene>
    <name evidence="3" type="ORF">ACHAWO_012365</name>
</gene>
<dbReference type="PANTHER" id="PTHR12461:SF105">
    <property type="entry name" value="HYPOXIA-INDUCIBLE FACTOR 1-ALPHA INHIBITOR"/>
    <property type="match status" value="1"/>
</dbReference>
<evidence type="ECO:0000313" key="3">
    <source>
        <dbReference type="EMBL" id="KAL3779401.1"/>
    </source>
</evidence>
<evidence type="ECO:0000259" key="2">
    <source>
        <dbReference type="PROSITE" id="PS51184"/>
    </source>
</evidence>
<protein>
    <recommendedName>
        <fullName evidence="2">JmjC domain-containing protein</fullName>
    </recommendedName>
</protein>
<sequence length="611" mass="67053">MSKRVASEMSEVASNLSNAAAKLSRTENGADANPGKTTSMKTDGPVVVIHDYLDDGKPKSRRKSSTSPTEHRNHKVFDPQSSYLLDDMLYPLSREEFLKNHFRKNAVCIQRRRQSGQTKNVKDSINNDGNDGMVSLISENYLFGLDVHQIFAETSSQNVFLWLRPPPDASYPNALNSVEISDPDTAYALHKSGSHPAYCRAPPLLEQLLVSSLLRATGLGGGHYHPPHSETVTVGGNTTLGRGEVELFIGAKTADGKPSNGETKANNHTTGHHTDFQENFTIQISGVKQWTLRRGRVRHPLRATTPHYLRDGSVVENQLKVARLCLNGNDPAPDQGLYGFEYSDNNAYGQEQTVTLYSGDVLYFPSGMWHTVKTIEPGVSLNVSLMGTTYATVVCEALQHMLVGSDERWREIVTSRPGDVNAASTLHELMRCLSKTVDDFVTKGGGAQSVLPPVLCYPPIQPSGGNDNDPTLNADDNIGSDEEMDSKDGFEGAQTTPELRVDIDSFIGPPGWSCKKPPGGKLIKNPLALLLAKEEVTTHGLDKDTEEATKQYILNVSYAGNEMFDSHIRVTLVTEKYIDLMDSYLTSDAVIIDDQTPPDCLFFYGLFSWAG</sequence>
<dbReference type="EMBL" id="JALLPJ020000934">
    <property type="protein sequence ID" value="KAL3779401.1"/>
    <property type="molecule type" value="Genomic_DNA"/>
</dbReference>
<name>A0ABD3NVD5_9STRA</name>
<dbReference type="InterPro" id="IPR041667">
    <property type="entry name" value="Cupin_8"/>
</dbReference>
<dbReference type="SUPFAM" id="SSF51197">
    <property type="entry name" value="Clavaminate synthase-like"/>
    <property type="match status" value="1"/>
</dbReference>
<feature type="region of interest" description="Disordered" evidence="1">
    <location>
        <begin position="1"/>
        <end position="75"/>
    </location>
</feature>
<feature type="domain" description="JmjC" evidence="2">
    <location>
        <begin position="202"/>
        <end position="402"/>
    </location>
</feature>
<feature type="compositionally biased region" description="Low complexity" evidence="1">
    <location>
        <begin position="13"/>
        <end position="23"/>
    </location>
</feature>
<dbReference type="Pfam" id="PF13621">
    <property type="entry name" value="Cupin_8"/>
    <property type="match status" value="1"/>
</dbReference>